<dbReference type="EMBL" id="CP003199">
    <property type="protein sequence ID" value="AEW45294.1"/>
    <property type="molecule type" value="Genomic_DNA"/>
</dbReference>
<protein>
    <submittedName>
        <fullName evidence="2">Uncharacterized protein</fullName>
    </submittedName>
</protein>
<keyword evidence="3" id="KW-1185">Reference proteome</keyword>
<evidence type="ECO:0000313" key="2">
    <source>
        <dbReference type="EMBL" id="AEW45294.1"/>
    </source>
</evidence>
<dbReference type="AlphaFoldDB" id="H6N6M2"/>
<name>H6N6M2_MYCHN</name>
<evidence type="ECO:0000313" key="3">
    <source>
        <dbReference type="Proteomes" id="UP000009135"/>
    </source>
</evidence>
<organism evidence="2 3">
    <name type="scientific">Mycoplasma haemocanis (strain Illinois)</name>
    <dbReference type="NCBI Taxonomy" id="1111676"/>
    <lineage>
        <taxon>Bacteria</taxon>
        <taxon>Bacillati</taxon>
        <taxon>Mycoplasmatota</taxon>
        <taxon>Mollicutes</taxon>
        <taxon>Mycoplasmataceae</taxon>
        <taxon>Mycoplasma</taxon>
    </lineage>
</organism>
<feature type="coiled-coil region" evidence="1">
    <location>
        <begin position="269"/>
        <end position="296"/>
    </location>
</feature>
<dbReference type="HOGENOM" id="CLU_1081051_0_0_14"/>
<proteinExistence type="predicted"/>
<accession>H6N6M2</accession>
<dbReference type="STRING" id="1111676.MHC_02140"/>
<sequence length="299" mass="32973">MSSRSILFPSNLRIGLLVGSATLASIGTSSSFFSGTYKDNLKTMMESAEIAASPIVTPIKSGMVQLTERLDNLSKQGYNTGVDVKSWAKDNFNKSKIKTGGNRIHENLKSWYESVASFSKEAHSKIKKFFENWEENRETLHIIFKSVGNSFSLIGGLINSSSAGESKIKALLEVLSHEKFRELADATGSLTSKNPNLFSELKGDDIYDILTAFRQEPDEVVNILNELAGKGENKTNRDTLISALKLQSLMGRANSLVQKLKSLLDSKNSEEAKKLKAEVEKIIKELDALLKSQESQSES</sequence>
<evidence type="ECO:0000256" key="1">
    <source>
        <dbReference type="SAM" id="Coils"/>
    </source>
</evidence>
<reference evidence="2 3" key="1">
    <citation type="journal article" date="2012" name="J. Bacteriol.">
        <title>Complete genome sequence of Mycoplasma haemocanis strain Illinois.</title>
        <authorList>
            <person name="do Nascimento N.C."/>
            <person name="Guimaraes A.M."/>
            <person name="Santos A.P."/>
            <person name="Sanmiguel P.J."/>
            <person name="Messick J.B."/>
        </authorList>
    </citation>
    <scope>NUCLEOTIDE SEQUENCE [LARGE SCALE GENOMIC DNA]</scope>
    <source>
        <strain evidence="2 3">Illinois</strain>
    </source>
</reference>
<gene>
    <name evidence="2" type="ordered locus">MHC_02140</name>
</gene>
<dbReference type="Proteomes" id="UP000009135">
    <property type="component" value="Chromosome"/>
</dbReference>
<dbReference type="KEGG" id="mhe:MHC_02140"/>
<keyword evidence="1" id="KW-0175">Coiled coil</keyword>